<evidence type="ECO:0000313" key="2">
    <source>
        <dbReference type="Proteomes" id="UP001521116"/>
    </source>
</evidence>
<dbReference type="InterPro" id="IPR024079">
    <property type="entry name" value="MetalloPept_cat_dom_sf"/>
</dbReference>
<proteinExistence type="predicted"/>
<reference evidence="1 2" key="1">
    <citation type="submission" date="2024-02" db="EMBL/GenBank/DDBJ databases">
        <title>De novo assembly and annotation of 12 fungi associated with fruit tree decline syndrome in Ontario, Canada.</title>
        <authorList>
            <person name="Sulman M."/>
            <person name="Ellouze W."/>
            <person name="Ilyukhin E."/>
        </authorList>
    </citation>
    <scope>NUCLEOTIDE SEQUENCE [LARGE SCALE GENOMIC DNA]</scope>
    <source>
        <strain evidence="1 2">M1-105</strain>
    </source>
</reference>
<evidence type="ECO:0000313" key="1">
    <source>
        <dbReference type="EMBL" id="KAL1620830.1"/>
    </source>
</evidence>
<name>A0ABR3SHA8_9PEZI</name>
<dbReference type="SUPFAM" id="SSF55486">
    <property type="entry name" value="Metalloproteases ('zincins'), catalytic domain"/>
    <property type="match status" value="1"/>
</dbReference>
<keyword evidence="2" id="KW-1185">Reference proteome</keyword>
<dbReference type="Gene3D" id="3.40.390.10">
    <property type="entry name" value="Collagenase (Catalytic Domain)"/>
    <property type="match status" value="1"/>
</dbReference>
<comment type="caution">
    <text evidence="1">The sequence shown here is derived from an EMBL/GenBank/DDBJ whole genome shotgun (WGS) entry which is preliminary data.</text>
</comment>
<protein>
    <submittedName>
        <fullName evidence="1">Uncharacterized protein</fullName>
    </submittedName>
</protein>
<dbReference type="EMBL" id="JAJVDC020000160">
    <property type="protein sequence ID" value="KAL1620830.1"/>
    <property type="molecule type" value="Genomic_DNA"/>
</dbReference>
<dbReference type="Proteomes" id="UP001521116">
    <property type="component" value="Unassembled WGS sequence"/>
</dbReference>
<gene>
    <name evidence="1" type="ORF">SLS56_009441</name>
</gene>
<organism evidence="1 2">
    <name type="scientific">Neofusicoccum ribis</name>
    <dbReference type="NCBI Taxonomy" id="45134"/>
    <lineage>
        <taxon>Eukaryota</taxon>
        <taxon>Fungi</taxon>
        <taxon>Dikarya</taxon>
        <taxon>Ascomycota</taxon>
        <taxon>Pezizomycotina</taxon>
        <taxon>Dothideomycetes</taxon>
        <taxon>Dothideomycetes incertae sedis</taxon>
        <taxon>Botryosphaeriales</taxon>
        <taxon>Botryosphaeriaceae</taxon>
        <taxon>Neofusicoccum</taxon>
    </lineage>
</organism>
<sequence>MSLTSLNALNTEQNNQDVTNVLKWLFLKDGETDTSATKLSDVQRSLTGVNSMSNEVTGDLDWTDVRIYCDMSRFDGNQRTDGKWYDPHIEEAIDPKNTDDVDWQDCKSKLPTTFAYTHNPKGMKFSQIQICPWFLNYAKGKEYNTWEDVQKKTKLLNFAVPILSNGWPLTPIDAISLFDKVLLHELTHTRSGGGTKDVGGGNPLFFGGARYGWNQCKALAKKGVDSSAADQAPQRNADSIALLGSAMRFLHLQDNPMRVKEDGKLEVINQNTKRWPDLVDPLLSYDKRFAEPGRFVKVVKAGASI</sequence>
<accession>A0ABR3SHA8</accession>